<proteinExistence type="predicted"/>
<protein>
    <submittedName>
        <fullName evidence="3">Uncharacterized protein LOC102807118</fullName>
    </submittedName>
</protein>
<reference evidence="3" key="1">
    <citation type="submission" date="2025-08" db="UniProtKB">
        <authorList>
            <consortium name="RefSeq"/>
        </authorList>
    </citation>
    <scope>IDENTIFICATION</scope>
    <source>
        <tissue evidence="3">Testes</tissue>
    </source>
</reference>
<keyword evidence="1" id="KW-0175">Coiled coil</keyword>
<name>A0ABM0MSZ6_SACKO</name>
<evidence type="ECO:0000313" key="3">
    <source>
        <dbReference type="RefSeq" id="XP_006823137.1"/>
    </source>
</evidence>
<accession>A0ABM0MSZ6</accession>
<keyword evidence="2" id="KW-1185">Reference proteome</keyword>
<evidence type="ECO:0000313" key="2">
    <source>
        <dbReference type="Proteomes" id="UP000694865"/>
    </source>
</evidence>
<dbReference type="RefSeq" id="XP_006823137.1">
    <property type="nucleotide sequence ID" value="XM_006823074.1"/>
</dbReference>
<gene>
    <name evidence="3" type="primary">LOC102807118</name>
</gene>
<dbReference type="Proteomes" id="UP000694865">
    <property type="component" value="Unplaced"/>
</dbReference>
<feature type="coiled-coil region" evidence="1">
    <location>
        <begin position="144"/>
        <end position="186"/>
    </location>
</feature>
<sequence length="403" mass="45766">MRVTLAQGDTQICVNCKWKRFGNGNADDRGEDPTKGLTASGVMINELDCFLINKIDILPTDILAKLCVDHFEDDDIDFAKRTLFDLCCNDITSRFIKRQGHNKRSNNVLDMIKLIHEIDEENLPCFVAKNLTKLPPFDITHVDVSFMAKKLKSLRREVLELKSETNKDLMQDLSFIRKKLNQLKSRLSSPRVDDVELNLPSAIEREIEPNANELIIRETDYNLGRPIPRHAIGKTPTQMSEQTESVSYAEIAKTLRHDVTKNVPLKWNRETESTVGVTKNATPVVSTKVISKSTSNYNNEFTIVQRRQQPTVGTAKVNDARTIKVAHSSPPFKLFVTRLAPSTTEQDICSYVNQVFDIKVKCEKLETKFDTYASFQVKTTISLARCLLSPTSWPNGILIPKFY</sequence>
<dbReference type="GeneID" id="102807118"/>
<organism evidence="2 3">
    <name type="scientific">Saccoglossus kowalevskii</name>
    <name type="common">Acorn worm</name>
    <dbReference type="NCBI Taxonomy" id="10224"/>
    <lineage>
        <taxon>Eukaryota</taxon>
        <taxon>Metazoa</taxon>
        <taxon>Hemichordata</taxon>
        <taxon>Enteropneusta</taxon>
        <taxon>Harrimaniidae</taxon>
        <taxon>Saccoglossus</taxon>
    </lineage>
</organism>
<evidence type="ECO:0000256" key="1">
    <source>
        <dbReference type="SAM" id="Coils"/>
    </source>
</evidence>